<dbReference type="SUPFAM" id="SSF56281">
    <property type="entry name" value="Metallo-hydrolase/oxidoreductase"/>
    <property type="match status" value="1"/>
</dbReference>
<protein>
    <recommendedName>
        <fullName evidence="7">Metallo-beta-lactamase domain-containing protein</fullName>
    </recommendedName>
</protein>
<dbReference type="GO" id="GO:0046872">
    <property type="term" value="F:metal ion binding"/>
    <property type="evidence" value="ECO:0007669"/>
    <property type="project" value="UniProtKB-KW"/>
</dbReference>
<accession>A0A8H7IWT4</accession>
<organism evidence="8 9">
    <name type="scientific">Ascochyta lentis</name>
    <dbReference type="NCBI Taxonomy" id="205686"/>
    <lineage>
        <taxon>Eukaryota</taxon>
        <taxon>Fungi</taxon>
        <taxon>Dikarya</taxon>
        <taxon>Ascomycota</taxon>
        <taxon>Pezizomycotina</taxon>
        <taxon>Dothideomycetes</taxon>
        <taxon>Pleosporomycetidae</taxon>
        <taxon>Pleosporales</taxon>
        <taxon>Pleosporineae</taxon>
        <taxon>Didymellaceae</taxon>
        <taxon>Ascochyta</taxon>
    </lineage>
</organism>
<dbReference type="CDD" id="cd07722">
    <property type="entry name" value="LACTB2-like_MBL-fold"/>
    <property type="match status" value="1"/>
</dbReference>
<comment type="catalytic activity">
    <reaction evidence="6">
        <text>(3R)-atrochrysone 2-carbonyl-[ACP] + H2O = (3R)-atrochrysone 2-carboxylate + holo-[ACP] + H(+)</text>
        <dbReference type="Rhea" id="RHEA:64236"/>
        <dbReference type="Rhea" id="RHEA-COMP:9685"/>
        <dbReference type="Rhea" id="RHEA-COMP:20479"/>
        <dbReference type="ChEBI" id="CHEBI:15377"/>
        <dbReference type="ChEBI" id="CHEBI:15378"/>
        <dbReference type="ChEBI" id="CHEBI:64479"/>
        <dbReference type="ChEBI" id="CHEBI:234107"/>
        <dbReference type="ChEBI" id="CHEBI:234110"/>
    </reaction>
    <physiologicalReaction direction="left-to-right" evidence="6">
        <dbReference type="Rhea" id="RHEA:64237"/>
    </physiologicalReaction>
</comment>
<dbReference type="InterPro" id="IPR001279">
    <property type="entry name" value="Metallo-B-lactamas"/>
</dbReference>
<evidence type="ECO:0000256" key="3">
    <source>
        <dbReference type="ARBA" id="ARBA00022723"/>
    </source>
</evidence>
<dbReference type="InterPro" id="IPR047921">
    <property type="entry name" value="LACTB2-like_MBL-fold"/>
</dbReference>
<dbReference type="GO" id="GO:0016787">
    <property type="term" value="F:hydrolase activity"/>
    <property type="evidence" value="ECO:0007669"/>
    <property type="project" value="UniProtKB-KW"/>
</dbReference>
<dbReference type="Pfam" id="PF00753">
    <property type="entry name" value="Lactamase_B"/>
    <property type="match status" value="1"/>
</dbReference>
<dbReference type="Gene3D" id="1.10.10.10">
    <property type="entry name" value="Winged helix-like DNA-binding domain superfamily/Winged helix DNA-binding domain"/>
    <property type="match status" value="1"/>
</dbReference>
<evidence type="ECO:0000259" key="7">
    <source>
        <dbReference type="SMART" id="SM00849"/>
    </source>
</evidence>
<comment type="caution">
    <text evidence="8">The sequence shown here is derived from an EMBL/GenBank/DDBJ whole genome shotgun (WGS) entry which is preliminary data.</text>
</comment>
<sequence>MEKDNGGYRQINKSLNICAFDEYLVGQAARLPQLASVEQVSPRVLRVLGGNAGKFTLQGTNTYIVGTGRQRLIVDTSGGEKEWIDLIASVLESHQISLSHVLLTHWHGDHTGGVPDLIRLYPDIQDSVYKNDPEEGQQDIFDGQKFVVEGATVRALHVPGHSTDHMCFVLEEEKAMFTGDNILGHGTSAVEDLGIFMGSLEKMKSQHCTTGYSAHGIVIDNLPAKIAGELRQKWRREKQVIQALDELRVGKNEKSATLQELVTAIYGESLDQEMRELALEPFIDEVLRKLAGDGRVAFERRRGIKKWYTVQKAAPRSAMALSRSTTNEKLPNSQIGAMEKAMLTVSMSELADGVY</sequence>
<dbReference type="Proteomes" id="UP000651452">
    <property type="component" value="Unassembled WGS sequence"/>
</dbReference>
<dbReference type="OrthoDB" id="17458at2759"/>
<keyword evidence="9" id="KW-1185">Reference proteome</keyword>
<dbReference type="AlphaFoldDB" id="A0A8H7IWT4"/>
<reference evidence="8" key="1">
    <citation type="submission" date="2018-12" db="EMBL/GenBank/DDBJ databases">
        <authorList>
            <person name="Syme R.A."/>
            <person name="Farfan-Caceres L."/>
            <person name="Lichtenzveig J."/>
        </authorList>
    </citation>
    <scope>NUCLEOTIDE SEQUENCE</scope>
    <source>
        <strain evidence="8">Al4</strain>
    </source>
</reference>
<dbReference type="InterPro" id="IPR036866">
    <property type="entry name" value="RibonucZ/Hydroxyglut_hydro"/>
</dbReference>
<name>A0A8H7IWT4_9PLEO</name>
<keyword evidence="5" id="KW-0862">Zinc</keyword>
<feature type="domain" description="Metallo-beta-lactamase" evidence="7">
    <location>
        <begin position="59"/>
        <end position="215"/>
    </location>
</feature>
<dbReference type="Gene3D" id="3.60.15.10">
    <property type="entry name" value="Ribonuclease Z/Hydroxyacylglutathione hydrolase-like"/>
    <property type="match status" value="1"/>
</dbReference>
<keyword evidence="3" id="KW-0479">Metal-binding</keyword>
<evidence type="ECO:0000256" key="1">
    <source>
        <dbReference type="ARBA" id="ARBA00001947"/>
    </source>
</evidence>
<evidence type="ECO:0000256" key="5">
    <source>
        <dbReference type="ARBA" id="ARBA00022833"/>
    </source>
</evidence>
<evidence type="ECO:0000313" key="8">
    <source>
        <dbReference type="EMBL" id="KAF9693016.1"/>
    </source>
</evidence>
<dbReference type="PANTHER" id="PTHR23131:SF3">
    <property type="entry name" value="ATROCHRYSONE CARBOXYL ACP THIOESTERASE"/>
    <property type="match status" value="1"/>
</dbReference>
<evidence type="ECO:0000313" key="9">
    <source>
        <dbReference type="Proteomes" id="UP000651452"/>
    </source>
</evidence>
<dbReference type="InterPro" id="IPR036388">
    <property type="entry name" value="WH-like_DNA-bd_sf"/>
</dbReference>
<gene>
    <name evidence="8" type="ORF">EKO04_009307</name>
</gene>
<reference evidence="8" key="2">
    <citation type="submission" date="2020-09" db="EMBL/GenBank/DDBJ databases">
        <title>Reference genome assembly for Australian Ascochyta lentis isolate Al4.</title>
        <authorList>
            <person name="Lee R.C."/>
            <person name="Farfan-Caceres L.M."/>
            <person name="Debler J.W."/>
            <person name="Williams A.H."/>
            <person name="Henares B.M."/>
        </authorList>
    </citation>
    <scope>NUCLEOTIDE SEQUENCE</scope>
    <source>
        <strain evidence="8">Al4</strain>
    </source>
</reference>
<proteinExistence type="inferred from homology"/>
<dbReference type="EMBL" id="RZGK01000017">
    <property type="protein sequence ID" value="KAF9693016.1"/>
    <property type="molecule type" value="Genomic_DNA"/>
</dbReference>
<dbReference type="InterPro" id="IPR050662">
    <property type="entry name" value="Sec-metab_biosynth-thioest"/>
</dbReference>
<keyword evidence="4" id="KW-0378">Hydrolase</keyword>
<dbReference type="SMART" id="SM00849">
    <property type="entry name" value="Lactamase_B"/>
    <property type="match status" value="1"/>
</dbReference>
<evidence type="ECO:0000256" key="6">
    <source>
        <dbReference type="ARBA" id="ARBA00050605"/>
    </source>
</evidence>
<dbReference type="PANTHER" id="PTHR23131">
    <property type="entry name" value="ENDORIBONUCLEASE LACTB2"/>
    <property type="match status" value="1"/>
</dbReference>
<dbReference type="FunFam" id="3.60.15.10:FF:000041">
    <property type="entry name" value="Metallo-beta-lactamase domain protein"/>
    <property type="match status" value="1"/>
</dbReference>
<evidence type="ECO:0000256" key="4">
    <source>
        <dbReference type="ARBA" id="ARBA00022801"/>
    </source>
</evidence>
<dbReference type="GO" id="GO:0044550">
    <property type="term" value="P:secondary metabolite biosynthetic process"/>
    <property type="evidence" value="ECO:0007669"/>
    <property type="project" value="TreeGrafter"/>
</dbReference>
<comment type="cofactor">
    <cofactor evidence="1">
        <name>Zn(2+)</name>
        <dbReference type="ChEBI" id="CHEBI:29105"/>
    </cofactor>
</comment>
<comment type="similarity">
    <text evidence="2">Belongs to the metallo-beta-lactamase superfamily.</text>
</comment>
<evidence type="ECO:0000256" key="2">
    <source>
        <dbReference type="ARBA" id="ARBA00007749"/>
    </source>
</evidence>